<dbReference type="AlphaFoldDB" id="A0A368FEV3"/>
<reference evidence="2 3" key="1">
    <citation type="submission" date="2014-10" db="EMBL/GenBank/DDBJ databases">
        <title>Draft genome of the hookworm Ancylostoma caninum.</title>
        <authorList>
            <person name="Mitreva M."/>
        </authorList>
    </citation>
    <scope>NUCLEOTIDE SEQUENCE [LARGE SCALE GENOMIC DNA]</scope>
    <source>
        <strain evidence="2 3">Baltimore</strain>
    </source>
</reference>
<evidence type="ECO:0000256" key="1">
    <source>
        <dbReference type="SAM" id="SignalP"/>
    </source>
</evidence>
<gene>
    <name evidence="2" type="ORF">ANCCAN_23522</name>
</gene>
<evidence type="ECO:0000313" key="2">
    <source>
        <dbReference type="EMBL" id="RCN30704.1"/>
    </source>
</evidence>
<protein>
    <submittedName>
        <fullName evidence="2">Uncharacterized protein</fullName>
    </submittedName>
</protein>
<dbReference type="SUPFAM" id="SSF50242">
    <property type="entry name" value="TIMP-like"/>
    <property type="match status" value="1"/>
</dbReference>
<proteinExistence type="predicted"/>
<dbReference type="EMBL" id="JOJR01001487">
    <property type="protein sequence ID" value="RCN30704.1"/>
    <property type="molecule type" value="Genomic_DNA"/>
</dbReference>
<sequence length="130" mass="15389">MRAIIVFLALCVLAAGQQCPRMQGLTKDDLRREMVVKVRVNKVVEEGDRRHYYLTFKSFYRWRTQLWLLKLVLPESIALPASCPPLEPEKEYIMSCENESDCPVIIPYKKLSVDEWMMIFDRRGAFEPWF</sequence>
<keyword evidence="1" id="KW-0732">Signal</keyword>
<accession>A0A368FEV3</accession>
<dbReference type="Gene3D" id="2.40.50.780">
    <property type="match status" value="1"/>
</dbReference>
<evidence type="ECO:0000313" key="3">
    <source>
        <dbReference type="Proteomes" id="UP000252519"/>
    </source>
</evidence>
<name>A0A368FEV3_ANCCA</name>
<dbReference type="Proteomes" id="UP000252519">
    <property type="component" value="Unassembled WGS sequence"/>
</dbReference>
<keyword evidence="3" id="KW-1185">Reference proteome</keyword>
<feature type="signal peptide" evidence="1">
    <location>
        <begin position="1"/>
        <end position="16"/>
    </location>
</feature>
<comment type="caution">
    <text evidence="2">The sequence shown here is derived from an EMBL/GenBank/DDBJ whole genome shotgun (WGS) entry which is preliminary data.</text>
</comment>
<dbReference type="InterPro" id="IPR008993">
    <property type="entry name" value="TIMP-like_OB-fold"/>
</dbReference>
<organism evidence="2 3">
    <name type="scientific">Ancylostoma caninum</name>
    <name type="common">Dog hookworm</name>
    <dbReference type="NCBI Taxonomy" id="29170"/>
    <lineage>
        <taxon>Eukaryota</taxon>
        <taxon>Metazoa</taxon>
        <taxon>Ecdysozoa</taxon>
        <taxon>Nematoda</taxon>
        <taxon>Chromadorea</taxon>
        <taxon>Rhabditida</taxon>
        <taxon>Rhabditina</taxon>
        <taxon>Rhabditomorpha</taxon>
        <taxon>Strongyloidea</taxon>
        <taxon>Ancylostomatidae</taxon>
        <taxon>Ancylostomatinae</taxon>
        <taxon>Ancylostoma</taxon>
    </lineage>
</organism>
<feature type="chain" id="PRO_5016670304" evidence="1">
    <location>
        <begin position="17"/>
        <end position="130"/>
    </location>
</feature>